<feature type="region of interest" description="Disordered" evidence="1">
    <location>
        <begin position="79"/>
        <end position="100"/>
    </location>
</feature>
<dbReference type="EMBL" id="JASPKZ010001231">
    <property type="protein sequence ID" value="KAJ9598275.1"/>
    <property type="molecule type" value="Genomic_DNA"/>
</dbReference>
<dbReference type="GO" id="GO:0003677">
    <property type="term" value="F:DNA binding"/>
    <property type="evidence" value="ECO:0007669"/>
    <property type="project" value="InterPro"/>
</dbReference>
<sequence length="116" mass="13110">MNAAAALALQNVMCVLSPNDRNKWKEGSGTPTRIRRSEAELTKAAECVQKGMTFQNVSDIFNIPISTIRFYMARRGILPQRRRGRTASTQQPNSGSSQYMMMHYKLDDINKKQSTP</sequence>
<evidence type="ECO:0000256" key="1">
    <source>
        <dbReference type="SAM" id="MobiDB-lite"/>
    </source>
</evidence>
<gene>
    <name evidence="3" type="ORF">L9F63_011039</name>
</gene>
<feature type="compositionally biased region" description="Polar residues" evidence="1">
    <location>
        <begin position="86"/>
        <end position="99"/>
    </location>
</feature>
<proteinExistence type="predicted"/>
<dbReference type="Proteomes" id="UP001233999">
    <property type="component" value="Unassembled WGS sequence"/>
</dbReference>
<evidence type="ECO:0000259" key="2">
    <source>
        <dbReference type="Pfam" id="PF05225"/>
    </source>
</evidence>
<name>A0AAD8AGD0_DIPPU</name>
<dbReference type="InterPro" id="IPR007889">
    <property type="entry name" value="HTH_Psq"/>
</dbReference>
<dbReference type="Pfam" id="PF05225">
    <property type="entry name" value="HTH_psq"/>
    <property type="match status" value="1"/>
</dbReference>
<comment type="caution">
    <text evidence="3">The sequence shown here is derived from an EMBL/GenBank/DDBJ whole genome shotgun (WGS) entry which is preliminary data.</text>
</comment>
<accession>A0AAD8AGD0</accession>
<keyword evidence="4" id="KW-1185">Reference proteome</keyword>
<evidence type="ECO:0000313" key="4">
    <source>
        <dbReference type="Proteomes" id="UP001233999"/>
    </source>
</evidence>
<dbReference type="AlphaFoldDB" id="A0AAD8AGD0"/>
<reference evidence="3" key="1">
    <citation type="journal article" date="2023" name="IScience">
        <title>Live-bearing cockroach genome reveals convergent evolutionary mechanisms linked to viviparity in insects and beyond.</title>
        <authorList>
            <person name="Fouks B."/>
            <person name="Harrison M.C."/>
            <person name="Mikhailova A.A."/>
            <person name="Marchal E."/>
            <person name="English S."/>
            <person name="Carruthers M."/>
            <person name="Jennings E.C."/>
            <person name="Chiamaka E.L."/>
            <person name="Frigard R.A."/>
            <person name="Pippel M."/>
            <person name="Attardo G.M."/>
            <person name="Benoit J.B."/>
            <person name="Bornberg-Bauer E."/>
            <person name="Tobe S.S."/>
        </authorList>
    </citation>
    <scope>NUCLEOTIDE SEQUENCE</scope>
    <source>
        <strain evidence="3">Stay&amp;Tobe</strain>
    </source>
</reference>
<organism evidence="3 4">
    <name type="scientific">Diploptera punctata</name>
    <name type="common">Pacific beetle cockroach</name>
    <dbReference type="NCBI Taxonomy" id="6984"/>
    <lineage>
        <taxon>Eukaryota</taxon>
        <taxon>Metazoa</taxon>
        <taxon>Ecdysozoa</taxon>
        <taxon>Arthropoda</taxon>
        <taxon>Hexapoda</taxon>
        <taxon>Insecta</taxon>
        <taxon>Pterygota</taxon>
        <taxon>Neoptera</taxon>
        <taxon>Polyneoptera</taxon>
        <taxon>Dictyoptera</taxon>
        <taxon>Blattodea</taxon>
        <taxon>Blaberoidea</taxon>
        <taxon>Blaberidae</taxon>
        <taxon>Diplopterinae</taxon>
        <taxon>Diploptera</taxon>
    </lineage>
</organism>
<reference evidence="3" key="2">
    <citation type="submission" date="2023-05" db="EMBL/GenBank/DDBJ databases">
        <authorList>
            <person name="Fouks B."/>
        </authorList>
    </citation>
    <scope>NUCLEOTIDE SEQUENCE</scope>
    <source>
        <strain evidence="3">Stay&amp;Tobe</strain>
        <tissue evidence="3">Testes</tissue>
    </source>
</reference>
<feature type="domain" description="HTH psq-type" evidence="2">
    <location>
        <begin position="38"/>
        <end position="76"/>
    </location>
</feature>
<evidence type="ECO:0000313" key="3">
    <source>
        <dbReference type="EMBL" id="KAJ9598275.1"/>
    </source>
</evidence>
<protein>
    <recommendedName>
        <fullName evidence="2">HTH psq-type domain-containing protein</fullName>
    </recommendedName>
</protein>